<sequence>MSDLLEKSLDDIIGDQPTKPRASRNDRVSKIRGPRRGSNRDSFASRAHAISHSPSMQIPDEIEAKSHGQPLLRIRNLHFQLTSEDLAQLFDQVNTLEFCEVQYDLMDESRSTGVAYVQFSSNQARNNAIAIEKFNGKKAVGRILIVENARGLADRLSLPSRGNRRGRPERSGAGAGSSYRPEDEEKRAPKERKAREPRAKRVKKTVEELDAELSEYLNQS</sequence>
<dbReference type="SUPFAM" id="SSF54928">
    <property type="entry name" value="RNA-binding domain, RBD"/>
    <property type="match status" value="1"/>
</dbReference>
<dbReference type="RefSeq" id="XP_018982845.1">
    <property type="nucleotide sequence ID" value="XM_019132217.1"/>
</dbReference>
<dbReference type="STRING" id="984486.A0A1E3QKJ7"/>
<dbReference type="SMART" id="SM00360">
    <property type="entry name" value="RRM"/>
    <property type="match status" value="1"/>
</dbReference>
<evidence type="ECO:0000256" key="1">
    <source>
        <dbReference type="ARBA" id="ARBA00022884"/>
    </source>
</evidence>
<keyword evidence="1 2" id="KW-0694">RNA-binding</keyword>
<dbReference type="InterPro" id="IPR012677">
    <property type="entry name" value="Nucleotide-bd_a/b_plait_sf"/>
</dbReference>
<feature type="region of interest" description="Disordered" evidence="3">
    <location>
        <begin position="1"/>
        <end position="58"/>
    </location>
</feature>
<accession>A0A1E3QKJ7</accession>
<evidence type="ECO:0000256" key="2">
    <source>
        <dbReference type="PROSITE-ProRule" id="PRU00176"/>
    </source>
</evidence>
<dbReference type="Pfam" id="PF00076">
    <property type="entry name" value="RRM_1"/>
    <property type="match status" value="1"/>
</dbReference>
<dbReference type="GeneID" id="30150070"/>
<dbReference type="Proteomes" id="UP000094336">
    <property type="component" value="Unassembled WGS sequence"/>
</dbReference>
<dbReference type="InterPro" id="IPR051229">
    <property type="entry name" value="ALYREF_mRNA_export"/>
</dbReference>
<dbReference type="GO" id="GO:0005634">
    <property type="term" value="C:nucleus"/>
    <property type="evidence" value="ECO:0007669"/>
    <property type="project" value="TreeGrafter"/>
</dbReference>
<dbReference type="PANTHER" id="PTHR19965:SF82">
    <property type="entry name" value="THO COMPLEX SUBUNIT 4"/>
    <property type="match status" value="1"/>
</dbReference>
<proteinExistence type="predicted"/>
<feature type="compositionally biased region" description="Basic and acidic residues" evidence="3">
    <location>
        <begin position="1"/>
        <end position="10"/>
    </location>
</feature>
<gene>
    <name evidence="5" type="ORF">BABINDRAFT_54454</name>
</gene>
<dbReference type="PANTHER" id="PTHR19965">
    <property type="entry name" value="RNA AND EXPORT FACTOR BINDING PROTEIN"/>
    <property type="match status" value="1"/>
</dbReference>
<evidence type="ECO:0000259" key="4">
    <source>
        <dbReference type="PROSITE" id="PS50102"/>
    </source>
</evidence>
<dbReference type="InterPro" id="IPR000504">
    <property type="entry name" value="RRM_dom"/>
</dbReference>
<protein>
    <recommendedName>
        <fullName evidence="4">RRM domain-containing protein</fullName>
    </recommendedName>
</protein>
<dbReference type="Gene3D" id="3.30.70.330">
    <property type="match status" value="1"/>
</dbReference>
<feature type="compositionally biased region" description="Basic and acidic residues" evidence="3">
    <location>
        <begin position="180"/>
        <end position="203"/>
    </location>
</feature>
<dbReference type="GO" id="GO:0003729">
    <property type="term" value="F:mRNA binding"/>
    <property type="evidence" value="ECO:0007669"/>
    <property type="project" value="TreeGrafter"/>
</dbReference>
<name>A0A1E3QKJ7_9ASCO</name>
<evidence type="ECO:0000256" key="3">
    <source>
        <dbReference type="SAM" id="MobiDB-lite"/>
    </source>
</evidence>
<feature type="region of interest" description="Disordered" evidence="3">
    <location>
        <begin position="156"/>
        <end position="203"/>
    </location>
</feature>
<evidence type="ECO:0000313" key="6">
    <source>
        <dbReference type="Proteomes" id="UP000094336"/>
    </source>
</evidence>
<organism evidence="5 6">
    <name type="scientific">Babjeviella inositovora NRRL Y-12698</name>
    <dbReference type="NCBI Taxonomy" id="984486"/>
    <lineage>
        <taxon>Eukaryota</taxon>
        <taxon>Fungi</taxon>
        <taxon>Dikarya</taxon>
        <taxon>Ascomycota</taxon>
        <taxon>Saccharomycotina</taxon>
        <taxon>Pichiomycetes</taxon>
        <taxon>Serinales incertae sedis</taxon>
        <taxon>Babjeviella</taxon>
    </lineage>
</organism>
<evidence type="ECO:0000313" key="5">
    <source>
        <dbReference type="EMBL" id="ODQ77517.1"/>
    </source>
</evidence>
<dbReference type="PROSITE" id="PS50102">
    <property type="entry name" value="RRM"/>
    <property type="match status" value="1"/>
</dbReference>
<feature type="non-terminal residue" evidence="5">
    <location>
        <position position="220"/>
    </location>
</feature>
<dbReference type="InterPro" id="IPR035979">
    <property type="entry name" value="RBD_domain_sf"/>
</dbReference>
<reference evidence="6" key="1">
    <citation type="submission" date="2016-05" db="EMBL/GenBank/DDBJ databases">
        <title>Comparative genomics of biotechnologically important yeasts.</title>
        <authorList>
            <consortium name="DOE Joint Genome Institute"/>
            <person name="Riley R."/>
            <person name="Haridas S."/>
            <person name="Wolfe K.H."/>
            <person name="Lopes M.R."/>
            <person name="Hittinger C.T."/>
            <person name="Goker M."/>
            <person name="Salamov A."/>
            <person name="Wisecaver J."/>
            <person name="Long T.M."/>
            <person name="Aerts A.L."/>
            <person name="Barry K."/>
            <person name="Choi C."/>
            <person name="Clum A."/>
            <person name="Coughlan A.Y."/>
            <person name="Deshpande S."/>
            <person name="Douglass A.P."/>
            <person name="Hanson S.J."/>
            <person name="Klenk H.-P."/>
            <person name="Labutti K."/>
            <person name="Lapidus A."/>
            <person name="Lindquist E."/>
            <person name="Lipzen A."/>
            <person name="Meier-Kolthoff J.P."/>
            <person name="Ohm R.A."/>
            <person name="Otillar R.P."/>
            <person name="Pangilinan J."/>
            <person name="Peng Y."/>
            <person name="Rokas A."/>
            <person name="Rosa C.A."/>
            <person name="Scheuner C."/>
            <person name="Sibirny A.A."/>
            <person name="Slot J.C."/>
            <person name="Stielow J.B."/>
            <person name="Sun H."/>
            <person name="Kurtzman C.P."/>
            <person name="Blackwell M."/>
            <person name="Grigoriev I.V."/>
            <person name="Jeffries T.W."/>
        </authorList>
    </citation>
    <scope>NUCLEOTIDE SEQUENCE [LARGE SCALE GENOMIC DNA]</scope>
    <source>
        <strain evidence="6">NRRL Y-12698</strain>
    </source>
</reference>
<keyword evidence="6" id="KW-1185">Reference proteome</keyword>
<dbReference type="OrthoDB" id="5382468at2759"/>
<feature type="domain" description="RRM" evidence="4">
    <location>
        <begin position="70"/>
        <end position="151"/>
    </location>
</feature>
<dbReference type="EMBL" id="KV454440">
    <property type="protein sequence ID" value="ODQ77517.1"/>
    <property type="molecule type" value="Genomic_DNA"/>
</dbReference>
<dbReference type="AlphaFoldDB" id="A0A1E3QKJ7"/>